<dbReference type="EMBL" id="BPLR01016230">
    <property type="protein sequence ID" value="GIY82270.1"/>
    <property type="molecule type" value="Genomic_DNA"/>
</dbReference>
<feature type="compositionally biased region" description="Polar residues" evidence="1">
    <location>
        <begin position="229"/>
        <end position="245"/>
    </location>
</feature>
<feature type="region of interest" description="Disordered" evidence="1">
    <location>
        <begin position="376"/>
        <end position="411"/>
    </location>
</feature>
<feature type="compositionally biased region" description="Basic and acidic residues" evidence="1">
    <location>
        <begin position="490"/>
        <end position="503"/>
    </location>
</feature>
<reference evidence="2 3" key="1">
    <citation type="submission" date="2021-06" db="EMBL/GenBank/DDBJ databases">
        <title>Caerostris extrusa draft genome.</title>
        <authorList>
            <person name="Kono N."/>
            <person name="Arakawa K."/>
        </authorList>
    </citation>
    <scope>NUCLEOTIDE SEQUENCE [LARGE SCALE GENOMIC DNA]</scope>
</reference>
<dbReference type="Proteomes" id="UP001054945">
    <property type="component" value="Unassembled WGS sequence"/>
</dbReference>
<feature type="region of interest" description="Disordered" evidence="1">
    <location>
        <begin position="87"/>
        <end position="111"/>
    </location>
</feature>
<accession>A0AAV4WHF5</accession>
<feature type="compositionally biased region" description="Acidic residues" evidence="1">
    <location>
        <begin position="384"/>
        <end position="397"/>
    </location>
</feature>
<feature type="compositionally biased region" description="Polar residues" evidence="1">
    <location>
        <begin position="335"/>
        <end position="346"/>
    </location>
</feature>
<feature type="region of interest" description="Disordered" evidence="1">
    <location>
        <begin position="138"/>
        <end position="163"/>
    </location>
</feature>
<evidence type="ECO:0000313" key="2">
    <source>
        <dbReference type="EMBL" id="GIY82270.1"/>
    </source>
</evidence>
<feature type="region of interest" description="Disordered" evidence="1">
    <location>
        <begin position="212"/>
        <end position="299"/>
    </location>
</feature>
<gene>
    <name evidence="2" type="primary">rg_4</name>
    <name evidence="2" type="ORF">CEXT_266731</name>
</gene>
<organism evidence="2 3">
    <name type="scientific">Caerostris extrusa</name>
    <name type="common">Bark spider</name>
    <name type="synonym">Caerostris bankana</name>
    <dbReference type="NCBI Taxonomy" id="172846"/>
    <lineage>
        <taxon>Eukaryota</taxon>
        <taxon>Metazoa</taxon>
        <taxon>Ecdysozoa</taxon>
        <taxon>Arthropoda</taxon>
        <taxon>Chelicerata</taxon>
        <taxon>Arachnida</taxon>
        <taxon>Araneae</taxon>
        <taxon>Araneomorphae</taxon>
        <taxon>Entelegynae</taxon>
        <taxon>Araneoidea</taxon>
        <taxon>Araneidae</taxon>
        <taxon>Caerostris</taxon>
    </lineage>
</organism>
<feature type="region of interest" description="Disordered" evidence="1">
    <location>
        <begin position="325"/>
        <end position="346"/>
    </location>
</feature>
<sequence length="503" mass="55427">MKIQKTDNNKSVTEIPSSLEKGTNSTDLEESNKASKSSSPSSISILNDDSREKSTAVQVPEVHDGMNQPNYNSSLCEALLTADDHRPVPVESQEGGMVEPLPVQTLEGDEKEEACNIDETAIVEESNNLHHTQEINLESDNVAKIDTENPQTNSPNEIPNEILDDEQPIKSFEDMEHISYESSPFSDAVEYNEDIETSQFENLEEDKTVQIVDESCISQEDSKPEEIFNNDSEGNLNDSQSSTVDVSPEQIYESPSPSTELQCPKYDIPISEESNQNTTIQEATEDVIDTSASSDNKTEIKEEYTGTCSQDCVADINEQHNLTESETFSQEEHVQNNQDLNQAEPENQTVANVDAIESSPTLSPVLEKAAQEVSTDTETLLNEESNEIVEPESDFENIIDSPIKENDGDSNIIINENEDATLLTENASSAELEQVVTDNVTPVKIENVAVDNQDSKKLPNSSEGNFQTESPASASPKTSPISQIESTTSTDDKDTDVFENKRD</sequence>
<proteinExistence type="predicted"/>
<feature type="compositionally biased region" description="Low complexity" evidence="1">
    <location>
        <begin position="34"/>
        <end position="47"/>
    </location>
</feature>
<protein>
    <submittedName>
        <fullName evidence="2">Neurobeachin</fullName>
    </submittedName>
</protein>
<feature type="compositionally biased region" description="Polar residues" evidence="1">
    <location>
        <begin position="272"/>
        <end position="282"/>
    </location>
</feature>
<evidence type="ECO:0000313" key="3">
    <source>
        <dbReference type="Proteomes" id="UP001054945"/>
    </source>
</evidence>
<dbReference type="AlphaFoldDB" id="A0AAV4WHF5"/>
<feature type="compositionally biased region" description="Polar residues" evidence="1">
    <location>
        <begin position="458"/>
        <end position="485"/>
    </location>
</feature>
<comment type="caution">
    <text evidence="2">The sequence shown here is derived from an EMBL/GenBank/DDBJ whole genome shotgun (WGS) entry which is preliminary data.</text>
</comment>
<feature type="compositionally biased region" description="Polar residues" evidence="1">
    <location>
        <begin position="148"/>
        <end position="157"/>
    </location>
</feature>
<feature type="region of interest" description="Disordered" evidence="1">
    <location>
        <begin position="448"/>
        <end position="503"/>
    </location>
</feature>
<feature type="region of interest" description="Disordered" evidence="1">
    <location>
        <begin position="1"/>
        <end position="72"/>
    </location>
</feature>
<name>A0AAV4WHF5_CAEEX</name>
<keyword evidence="3" id="KW-1185">Reference proteome</keyword>
<feature type="compositionally biased region" description="Polar residues" evidence="1">
    <location>
        <begin position="9"/>
        <end position="26"/>
    </location>
</feature>
<evidence type="ECO:0000256" key="1">
    <source>
        <dbReference type="SAM" id="MobiDB-lite"/>
    </source>
</evidence>